<gene>
    <name evidence="1" type="ORF">LCGC14_0195270</name>
</gene>
<organism evidence="1">
    <name type="scientific">marine sediment metagenome</name>
    <dbReference type="NCBI Taxonomy" id="412755"/>
    <lineage>
        <taxon>unclassified sequences</taxon>
        <taxon>metagenomes</taxon>
        <taxon>ecological metagenomes</taxon>
    </lineage>
</organism>
<comment type="caution">
    <text evidence="1">The sequence shown here is derived from an EMBL/GenBank/DDBJ whole genome shotgun (WGS) entry which is preliminary data.</text>
</comment>
<sequence length="109" mass="12663">MDCINCEKPRSEHADSAYGQNHRCKIEGAKIYFNDSHWSGKTMVQIALEANLKPCKCSKYECWDCARENRYKCIDEAGNEFNQHALTILQFDKYKCTNCKKVFMLAPIK</sequence>
<accession>A0A0F9UPX2</accession>
<name>A0A0F9UPX2_9ZZZZ</name>
<protein>
    <submittedName>
        <fullName evidence="1">Uncharacterized protein</fullName>
    </submittedName>
</protein>
<dbReference type="EMBL" id="LAZR01000084">
    <property type="protein sequence ID" value="KKN93694.1"/>
    <property type="molecule type" value="Genomic_DNA"/>
</dbReference>
<reference evidence="1" key="1">
    <citation type="journal article" date="2015" name="Nature">
        <title>Complex archaea that bridge the gap between prokaryotes and eukaryotes.</title>
        <authorList>
            <person name="Spang A."/>
            <person name="Saw J.H."/>
            <person name="Jorgensen S.L."/>
            <person name="Zaremba-Niedzwiedzka K."/>
            <person name="Martijn J."/>
            <person name="Lind A.E."/>
            <person name="van Eijk R."/>
            <person name="Schleper C."/>
            <person name="Guy L."/>
            <person name="Ettema T.J."/>
        </authorList>
    </citation>
    <scope>NUCLEOTIDE SEQUENCE</scope>
</reference>
<dbReference type="AlphaFoldDB" id="A0A0F9UPX2"/>
<proteinExistence type="predicted"/>
<evidence type="ECO:0000313" key="1">
    <source>
        <dbReference type="EMBL" id="KKN93694.1"/>
    </source>
</evidence>